<evidence type="ECO:0000256" key="3">
    <source>
        <dbReference type="ARBA" id="ARBA00022448"/>
    </source>
</evidence>
<accession>A0A6G3XXG6</accession>
<feature type="non-terminal residue" evidence="9">
    <location>
        <position position="90"/>
    </location>
</feature>
<keyword evidence="5 8" id="KW-0812">Transmembrane</keyword>
<evidence type="ECO:0000256" key="1">
    <source>
        <dbReference type="ARBA" id="ARBA00004651"/>
    </source>
</evidence>
<keyword evidence="4" id="KW-1003">Cell membrane</keyword>
<keyword evidence="7 8" id="KW-0472">Membrane</keyword>
<organism evidence="9">
    <name type="scientific">Streptomyces sp. SID7499</name>
    <dbReference type="NCBI Taxonomy" id="2706086"/>
    <lineage>
        <taxon>Bacteria</taxon>
        <taxon>Bacillati</taxon>
        <taxon>Actinomycetota</taxon>
        <taxon>Actinomycetes</taxon>
        <taxon>Kitasatosporales</taxon>
        <taxon>Streptomycetaceae</taxon>
        <taxon>Streptomyces</taxon>
    </lineage>
</organism>
<comment type="subcellular location">
    <subcellularLocation>
        <location evidence="1">Cell membrane</location>
        <topology evidence="1">Multi-pass membrane protein</topology>
    </subcellularLocation>
</comment>
<sequence length="90" mass="8972">AIVGAAFSALFVYTVGTLGRGGATPLKLALAGAATSAAFASLVSAIILPRNDIAGSFKLWQIGGVGGASFERIGQVMPFLVVGFAVCLLS</sequence>
<dbReference type="GO" id="GO:0022857">
    <property type="term" value="F:transmembrane transporter activity"/>
    <property type="evidence" value="ECO:0007669"/>
    <property type="project" value="InterPro"/>
</dbReference>
<gene>
    <name evidence="9" type="ORF">G3M58_90025</name>
</gene>
<evidence type="ECO:0000256" key="4">
    <source>
        <dbReference type="ARBA" id="ARBA00022475"/>
    </source>
</evidence>
<dbReference type="InterPro" id="IPR037294">
    <property type="entry name" value="ABC_BtuC-like"/>
</dbReference>
<proteinExistence type="inferred from homology"/>
<keyword evidence="6 8" id="KW-1133">Transmembrane helix</keyword>
<dbReference type="InterPro" id="IPR000522">
    <property type="entry name" value="ABC_transptr_permease_BtuC"/>
</dbReference>
<comment type="caution">
    <text evidence="9">The sequence shown here is derived from an EMBL/GenBank/DDBJ whole genome shotgun (WGS) entry which is preliminary data.</text>
</comment>
<evidence type="ECO:0000256" key="8">
    <source>
        <dbReference type="SAM" id="Phobius"/>
    </source>
</evidence>
<keyword evidence="3" id="KW-0813">Transport</keyword>
<evidence type="ECO:0000313" key="9">
    <source>
        <dbReference type="EMBL" id="NEE22393.1"/>
    </source>
</evidence>
<feature type="transmembrane region" description="Helical" evidence="8">
    <location>
        <begin position="28"/>
        <end position="48"/>
    </location>
</feature>
<feature type="non-terminal residue" evidence="9">
    <location>
        <position position="1"/>
    </location>
</feature>
<dbReference type="GO" id="GO:0005886">
    <property type="term" value="C:plasma membrane"/>
    <property type="evidence" value="ECO:0007669"/>
    <property type="project" value="UniProtKB-SubCell"/>
</dbReference>
<evidence type="ECO:0000256" key="7">
    <source>
        <dbReference type="ARBA" id="ARBA00023136"/>
    </source>
</evidence>
<dbReference type="Pfam" id="PF01032">
    <property type="entry name" value="FecCD"/>
    <property type="match status" value="1"/>
</dbReference>
<dbReference type="Gene3D" id="1.10.3470.10">
    <property type="entry name" value="ABC transporter involved in vitamin B12 uptake, BtuC"/>
    <property type="match status" value="1"/>
</dbReference>
<dbReference type="EMBL" id="JAAGMN010009734">
    <property type="protein sequence ID" value="NEE22393.1"/>
    <property type="molecule type" value="Genomic_DNA"/>
</dbReference>
<evidence type="ECO:0000256" key="6">
    <source>
        <dbReference type="ARBA" id="ARBA00022989"/>
    </source>
</evidence>
<dbReference type="SUPFAM" id="SSF81345">
    <property type="entry name" value="ABC transporter involved in vitamin B12 uptake, BtuC"/>
    <property type="match status" value="1"/>
</dbReference>
<evidence type="ECO:0000256" key="5">
    <source>
        <dbReference type="ARBA" id="ARBA00022692"/>
    </source>
</evidence>
<reference evidence="9" key="1">
    <citation type="submission" date="2020-01" db="EMBL/GenBank/DDBJ databases">
        <title>Insect and environment-associated Actinomycetes.</title>
        <authorList>
            <person name="Currrie C."/>
            <person name="Chevrette M."/>
            <person name="Carlson C."/>
            <person name="Stubbendieck R."/>
            <person name="Wendt-Pienkowski E."/>
        </authorList>
    </citation>
    <scope>NUCLEOTIDE SEQUENCE</scope>
    <source>
        <strain evidence="9">SID7499</strain>
    </source>
</reference>
<comment type="similarity">
    <text evidence="2">Belongs to the binding-protein-dependent transport system permease family. FecCD subfamily.</text>
</comment>
<name>A0A6G3XXG6_9ACTN</name>
<evidence type="ECO:0000256" key="2">
    <source>
        <dbReference type="ARBA" id="ARBA00007935"/>
    </source>
</evidence>
<protein>
    <submittedName>
        <fullName evidence="9">Iron chelate uptake ABC transporter family permease subunit</fullName>
    </submittedName>
</protein>
<dbReference type="AlphaFoldDB" id="A0A6G3XXG6"/>